<evidence type="ECO:0000313" key="2">
    <source>
        <dbReference type="EMBL" id="OGZ84201.1"/>
    </source>
</evidence>
<gene>
    <name evidence="2" type="ORF">A2401_00550</name>
</gene>
<organism evidence="2 3">
    <name type="scientific">Candidatus Staskawiczbacteria bacterium RIFOXYC1_FULL_38_18</name>
    <dbReference type="NCBI Taxonomy" id="1802229"/>
    <lineage>
        <taxon>Bacteria</taxon>
        <taxon>Candidatus Staskawicziibacteriota</taxon>
    </lineage>
</organism>
<evidence type="ECO:0000259" key="1">
    <source>
        <dbReference type="Pfam" id="PF12728"/>
    </source>
</evidence>
<evidence type="ECO:0000313" key="3">
    <source>
        <dbReference type="Proteomes" id="UP000177751"/>
    </source>
</evidence>
<protein>
    <recommendedName>
        <fullName evidence="1">Helix-turn-helix domain-containing protein</fullName>
    </recommendedName>
</protein>
<sequence length="63" mass="7161">MEKNLKDILVEKSEFLSVVQLAKILKISRVAVLKRINRGVIKAVKVGRSFVIKKSDIKNLLNK</sequence>
<dbReference type="NCBIfam" id="TIGR01764">
    <property type="entry name" value="excise"/>
    <property type="match status" value="1"/>
</dbReference>
<dbReference type="AlphaFoldDB" id="A0A1G2JCF2"/>
<dbReference type="GO" id="GO:0003677">
    <property type="term" value="F:DNA binding"/>
    <property type="evidence" value="ECO:0007669"/>
    <property type="project" value="InterPro"/>
</dbReference>
<dbReference type="InterPro" id="IPR041657">
    <property type="entry name" value="HTH_17"/>
</dbReference>
<proteinExistence type="predicted"/>
<accession>A0A1G2JCF2</accession>
<comment type="caution">
    <text evidence="2">The sequence shown here is derived from an EMBL/GenBank/DDBJ whole genome shotgun (WGS) entry which is preliminary data.</text>
</comment>
<feature type="domain" description="Helix-turn-helix" evidence="1">
    <location>
        <begin position="15"/>
        <end position="62"/>
    </location>
</feature>
<dbReference type="EMBL" id="MHPP01000021">
    <property type="protein sequence ID" value="OGZ84201.1"/>
    <property type="molecule type" value="Genomic_DNA"/>
</dbReference>
<reference evidence="2 3" key="1">
    <citation type="journal article" date="2016" name="Nat. Commun.">
        <title>Thousands of microbial genomes shed light on interconnected biogeochemical processes in an aquifer system.</title>
        <authorList>
            <person name="Anantharaman K."/>
            <person name="Brown C.T."/>
            <person name="Hug L.A."/>
            <person name="Sharon I."/>
            <person name="Castelle C.J."/>
            <person name="Probst A.J."/>
            <person name="Thomas B.C."/>
            <person name="Singh A."/>
            <person name="Wilkins M.J."/>
            <person name="Karaoz U."/>
            <person name="Brodie E.L."/>
            <person name="Williams K.H."/>
            <person name="Hubbard S.S."/>
            <person name="Banfield J.F."/>
        </authorList>
    </citation>
    <scope>NUCLEOTIDE SEQUENCE [LARGE SCALE GENOMIC DNA]</scope>
</reference>
<dbReference type="STRING" id="1802229.A2401_00550"/>
<name>A0A1G2JCF2_9BACT</name>
<dbReference type="Pfam" id="PF12728">
    <property type="entry name" value="HTH_17"/>
    <property type="match status" value="1"/>
</dbReference>
<dbReference type="InterPro" id="IPR010093">
    <property type="entry name" value="SinI_DNA-bd"/>
</dbReference>
<dbReference type="Proteomes" id="UP000177751">
    <property type="component" value="Unassembled WGS sequence"/>
</dbReference>